<name>A0A6D2J435_9BRAS</name>
<organism evidence="1 2">
    <name type="scientific">Microthlaspi erraticum</name>
    <dbReference type="NCBI Taxonomy" id="1685480"/>
    <lineage>
        <taxon>Eukaryota</taxon>
        <taxon>Viridiplantae</taxon>
        <taxon>Streptophyta</taxon>
        <taxon>Embryophyta</taxon>
        <taxon>Tracheophyta</taxon>
        <taxon>Spermatophyta</taxon>
        <taxon>Magnoliopsida</taxon>
        <taxon>eudicotyledons</taxon>
        <taxon>Gunneridae</taxon>
        <taxon>Pentapetalae</taxon>
        <taxon>rosids</taxon>
        <taxon>malvids</taxon>
        <taxon>Brassicales</taxon>
        <taxon>Brassicaceae</taxon>
        <taxon>Coluteocarpeae</taxon>
        <taxon>Microthlaspi</taxon>
    </lineage>
</organism>
<accession>A0A6D2J435</accession>
<dbReference type="EMBL" id="CACVBM020001162">
    <property type="protein sequence ID" value="CAA7035668.1"/>
    <property type="molecule type" value="Genomic_DNA"/>
</dbReference>
<sequence length="97" mass="11055">MQSLRSVMTQATRGGKWVASRRKFSSSSVCKETNEALNEEWTSTQTKMAIRKVCAGFSLGYLLTSEKIGTKRLKKQKEKYLREEKTLQSGNWKAADM</sequence>
<evidence type="ECO:0000313" key="2">
    <source>
        <dbReference type="Proteomes" id="UP000467841"/>
    </source>
</evidence>
<dbReference type="Proteomes" id="UP000467841">
    <property type="component" value="Unassembled WGS sequence"/>
</dbReference>
<gene>
    <name evidence="1" type="ORF">MERR_LOCUS22903</name>
</gene>
<protein>
    <submittedName>
        <fullName evidence="1">Uncharacterized protein</fullName>
    </submittedName>
</protein>
<evidence type="ECO:0000313" key="1">
    <source>
        <dbReference type="EMBL" id="CAA7035668.1"/>
    </source>
</evidence>
<keyword evidence="2" id="KW-1185">Reference proteome</keyword>
<proteinExistence type="predicted"/>
<comment type="caution">
    <text evidence="1">The sequence shown here is derived from an EMBL/GenBank/DDBJ whole genome shotgun (WGS) entry which is preliminary data.</text>
</comment>
<reference evidence="1" key="1">
    <citation type="submission" date="2020-01" db="EMBL/GenBank/DDBJ databases">
        <authorList>
            <person name="Mishra B."/>
        </authorList>
    </citation>
    <scope>NUCLEOTIDE SEQUENCE [LARGE SCALE GENOMIC DNA]</scope>
</reference>
<dbReference type="AlphaFoldDB" id="A0A6D2J435"/>